<name>A0ACD0NQ19_9BASI</name>
<protein>
    <submittedName>
        <fullName evidence="1">Uncharacterized protein</fullName>
    </submittedName>
</protein>
<organism evidence="1 2">
    <name type="scientific">Violaceomyces palustris</name>
    <dbReference type="NCBI Taxonomy" id="1673888"/>
    <lineage>
        <taxon>Eukaryota</taxon>
        <taxon>Fungi</taxon>
        <taxon>Dikarya</taxon>
        <taxon>Basidiomycota</taxon>
        <taxon>Ustilaginomycotina</taxon>
        <taxon>Ustilaginomycetes</taxon>
        <taxon>Violaceomycetales</taxon>
        <taxon>Violaceomycetaceae</taxon>
        <taxon>Violaceomyces</taxon>
    </lineage>
</organism>
<sequence length="140" mass="15870">MTTKGPIHRALKRLPPSIIMLEGYPPVKPPTNTSKRTKSPLLSLSVKQISNLVDSIEAKLETIRGQIRENREQKVVLANEQWWDLASIINDLSNLQNRINLVETSPAQHTEVEPLYKLTLQRIGQALLFSKILLKILTDL</sequence>
<proteinExistence type="predicted"/>
<keyword evidence="2" id="KW-1185">Reference proteome</keyword>
<evidence type="ECO:0000313" key="1">
    <source>
        <dbReference type="EMBL" id="PWN47877.1"/>
    </source>
</evidence>
<gene>
    <name evidence="1" type="ORF">IE53DRAFT_412735</name>
</gene>
<accession>A0ACD0NQ19</accession>
<evidence type="ECO:0000313" key="2">
    <source>
        <dbReference type="Proteomes" id="UP000245626"/>
    </source>
</evidence>
<dbReference type="Proteomes" id="UP000245626">
    <property type="component" value="Unassembled WGS sequence"/>
</dbReference>
<reference evidence="1 2" key="1">
    <citation type="journal article" date="2018" name="Mol. Biol. Evol.">
        <title>Broad Genomic Sampling Reveals a Smut Pathogenic Ancestry of the Fungal Clade Ustilaginomycotina.</title>
        <authorList>
            <person name="Kijpornyongpan T."/>
            <person name="Mondo S.J."/>
            <person name="Barry K."/>
            <person name="Sandor L."/>
            <person name="Lee J."/>
            <person name="Lipzen A."/>
            <person name="Pangilinan J."/>
            <person name="LaButti K."/>
            <person name="Hainaut M."/>
            <person name="Henrissat B."/>
            <person name="Grigoriev I.V."/>
            <person name="Spatafora J.W."/>
            <person name="Aime M.C."/>
        </authorList>
    </citation>
    <scope>NUCLEOTIDE SEQUENCE [LARGE SCALE GENOMIC DNA]</scope>
    <source>
        <strain evidence="1 2">SA 807</strain>
    </source>
</reference>
<dbReference type="EMBL" id="KZ820318">
    <property type="protein sequence ID" value="PWN47877.1"/>
    <property type="molecule type" value="Genomic_DNA"/>
</dbReference>